<dbReference type="Pfam" id="PF00501">
    <property type="entry name" value="AMP-binding"/>
    <property type="match status" value="1"/>
</dbReference>
<evidence type="ECO:0000313" key="4">
    <source>
        <dbReference type="Proteomes" id="UP001500051"/>
    </source>
</evidence>
<dbReference type="RefSeq" id="WP_344812781.1">
    <property type="nucleotide sequence ID" value="NZ_BAAAYX010000010.1"/>
</dbReference>
<dbReference type="InterPro" id="IPR020845">
    <property type="entry name" value="AMP-binding_CS"/>
</dbReference>
<accession>A0ABP7DM69</accession>
<dbReference type="Pfam" id="PF13193">
    <property type="entry name" value="AMP-binding_C"/>
    <property type="match status" value="1"/>
</dbReference>
<dbReference type="Proteomes" id="UP001500051">
    <property type="component" value="Unassembled WGS sequence"/>
</dbReference>
<feature type="domain" description="AMP-binding enzyme C-terminal" evidence="2">
    <location>
        <begin position="401"/>
        <end position="476"/>
    </location>
</feature>
<dbReference type="Gene3D" id="3.40.50.12780">
    <property type="entry name" value="N-terminal domain of ligase-like"/>
    <property type="match status" value="1"/>
</dbReference>
<feature type="domain" description="AMP-dependent synthetase/ligase" evidence="1">
    <location>
        <begin position="10"/>
        <end position="351"/>
    </location>
</feature>
<dbReference type="PROSITE" id="PS00455">
    <property type="entry name" value="AMP_BINDING"/>
    <property type="match status" value="1"/>
</dbReference>
<evidence type="ECO:0000259" key="1">
    <source>
        <dbReference type="Pfam" id="PF00501"/>
    </source>
</evidence>
<sequence>MNFSDFLLAQGEADVAAVVDGRQRQTYAELRRAAARIVAELQQAGVDPGARIGLLGGNSAFWVAGYLAAMKLGVVVPFSDKNGVNDLAAQADWVDCSAVLIDRRQQRRLGSAFGARPVITDAVLGENGASSWPITAADAAADAALMFTSGTTSRPKAVRATHGNLIANTTSIIDCLSLTASDRMLVILPFHYVFGASLLHTHLAVGGSIVLCNTFTFPETAVDLIDSEACTGFAGVPSSYQLLLRASSYGNRELGSLLKVQQAGGRLTPALIEELAAAQPGAEVFVMYGQTEATARLSYLPPHLLVKKLGSIGRGIPGVTLEVLNEAGTPVVPGEPGEIVARGANISPGYYNDPEATERKFRDGTLRTGDLATVDSEGFIFIVGRSGDFIKSWGYRVSPQQIEEVALAHPGVSEAAAVGLPDLAAGEAVTLAIVAVPDMSVDVDALLELLRSRLPKHMVPEVIHVLGALPLTASGKIAKPELRELLAGIRSQVPSKGL</sequence>
<dbReference type="InterPro" id="IPR042099">
    <property type="entry name" value="ANL_N_sf"/>
</dbReference>
<keyword evidence="4" id="KW-1185">Reference proteome</keyword>
<dbReference type="PANTHER" id="PTHR43767">
    <property type="entry name" value="LONG-CHAIN-FATTY-ACID--COA LIGASE"/>
    <property type="match status" value="1"/>
</dbReference>
<dbReference type="InterPro" id="IPR050237">
    <property type="entry name" value="ATP-dep_AMP-bd_enzyme"/>
</dbReference>
<name>A0ABP7DM69_9ACTN</name>
<proteinExistence type="predicted"/>
<dbReference type="Gene3D" id="3.30.300.30">
    <property type="match status" value="1"/>
</dbReference>
<reference evidence="4" key="1">
    <citation type="journal article" date="2019" name="Int. J. Syst. Evol. Microbiol.">
        <title>The Global Catalogue of Microorganisms (GCM) 10K type strain sequencing project: providing services to taxonomists for standard genome sequencing and annotation.</title>
        <authorList>
            <consortium name="The Broad Institute Genomics Platform"/>
            <consortium name="The Broad Institute Genome Sequencing Center for Infectious Disease"/>
            <person name="Wu L."/>
            <person name="Ma J."/>
        </authorList>
    </citation>
    <scope>NUCLEOTIDE SEQUENCE [LARGE SCALE GENOMIC DNA]</scope>
    <source>
        <strain evidence="4">JCM 16548</strain>
    </source>
</reference>
<gene>
    <name evidence="3" type="ORF">GCM10022204_25790</name>
</gene>
<dbReference type="PANTHER" id="PTHR43767:SF1">
    <property type="entry name" value="NONRIBOSOMAL PEPTIDE SYNTHASE PES1 (EUROFUNG)-RELATED"/>
    <property type="match status" value="1"/>
</dbReference>
<dbReference type="EMBL" id="BAAAYX010000010">
    <property type="protein sequence ID" value="GAA3706759.1"/>
    <property type="molecule type" value="Genomic_DNA"/>
</dbReference>
<dbReference type="InterPro" id="IPR000873">
    <property type="entry name" value="AMP-dep_synth/lig_dom"/>
</dbReference>
<organism evidence="3 4">
    <name type="scientific">Microlunatus aurantiacus</name>
    <dbReference type="NCBI Taxonomy" id="446786"/>
    <lineage>
        <taxon>Bacteria</taxon>
        <taxon>Bacillati</taxon>
        <taxon>Actinomycetota</taxon>
        <taxon>Actinomycetes</taxon>
        <taxon>Propionibacteriales</taxon>
        <taxon>Propionibacteriaceae</taxon>
        <taxon>Microlunatus</taxon>
    </lineage>
</organism>
<comment type="caution">
    <text evidence="3">The sequence shown here is derived from an EMBL/GenBank/DDBJ whole genome shotgun (WGS) entry which is preliminary data.</text>
</comment>
<evidence type="ECO:0000313" key="3">
    <source>
        <dbReference type="EMBL" id="GAA3706759.1"/>
    </source>
</evidence>
<dbReference type="InterPro" id="IPR045851">
    <property type="entry name" value="AMP-bd_C_sf"/>
</dbReference>
<dbReference type="InterPro" id="IPR025110">
    <property type="entry name" value="AMP-bd_C"/>
</dbReference>
<dbReference type="SUPFAM" id="SSF56801">
    <property type="entry name" value="Acetyl-CoA synthetase-like"/>
    <property type="match status" value="1"/>
</dbReference>
<evidence type="ECO:0000259" key="2">
    <source>
        <dbReference type="Pfam" id="PF13193"/>
    </source>
</evidence>
<protein>
    <submittedName>
        <fullName evidence="3">AMP-binding protein</fullName>
    </submittedName>
</protein>